<evidence type="ECO:0000256" key="1">
    <source>
        <dbReference type="PROSITE-ProRule" id="PRU00042"/>
    </source>
</evidence>
<dbReference type="SMART" id="SM00355">
    <property type="entry name" value="ZnF_C2H2"/>
    <property type="match status" value="2"/>
</dbReference>
<keyword evidence="1" id="KW-0479">Metal-binding</keyword>
<keyword evidence="1" id="KW-0862">Zinc</keyword>
<dbReference type="GO" id="GO:0008270">
    <property type="term" value="F:zinc ion binding"/>
    <property type="evidence" value="ECO:0007669"/>
    <property type="project" value="UniProtKB-KW"/>
</dbReference>
<evidence type="ECO:0000313" key="5">
    <source>
        <dbReference type="Proteomes" id="UP000053825"/>
    </source>
</evidence>
<feature type="domain" description="C2H2-type" evidence="3">
    <location>
        <begin position="110"/>
        <end position="138"/>
    </location>
</feature>
<dbReference type="Pfam" id="PF00096">
    <property type="entry name" value="zf-C2H2"/>
    <property type="match status" value="2"/>
</dbReference>
<dbReference type="Proteomes" id="UP000053825">
    <property type="component" value="Unassembled WGS sequence"/>
</dbReference>
<reference evidence="4 5" key="1">
    <citation type="submission" date="2015-07" db="EMBL/GenBank/DDBJ databases">
        <title>The genome of Habropoda laboriosa.</title>
        <authorList>
            <person name="Pan H."/>
            <person name="Kapheim K."/>
        </authorList>
    </citation>
    <scope>NUCLEOTIDE SEQUENCE [LARGE SCALE GENOMIC DNA]</scope>
    <source>
        <strain evidence="4">0110345459</strain>
    </source>
</reference>
<dbReference type="PROSITE" id="PS00028">
    <property type="entry name" value="ZINC_FINGER_C2H2_1"/>
    <property type="match status" value="2"/>
</dbReference>
<feature type="compositionally biased region" description="Low complexity" evidence="2">
    <location>
        <begin position="28"/>
        <end position="52"/>
    </location>
</feature>
<proteinExistence type="predicted"/>
<dbReference type="InterPro" id="IPR036236">
    <property type="entry name" value="Znf_C2H2_sf"/>
</dbReference>
<keyword evidence="1" id="KW-0863">Zinc-finger</keyword>
<protein>
    <recommendedName>
        <fullName evidence="3">C2H2-type domain-containing protein</fullName>
    </recommendedName>
</protein>
<dbReference type="PROSITE" id="PS50157">
    <property type="entry name" value="ZINC_FINGER_C2H2_2"/>
    <property type="match status" value="1"/>
</dbReference>
<dbReference type="STRING" id="597456.A0A0L7QXK8"/>
<dbReference type="AlphaFoldDB" id="A0A0L7QXK8"/>
<dbReference type="SUPFAM" id="SSF57667">
    <property type="entry name" value="beta-beta-alpha zinc fingers"/>
    <property type="match status" value="1"/>
</dbReference>
<evidence type="ECO:0000259" key="3">
    <source>
        <dbReference type="PROSITE" id="PS50157"/>
    </source>
</evidence>
<sequence>MGTLWIVCAESKHDTTPFGNHRQRQLDEQQQQQQQQQQSQQLEQQQQHQQQQTSHGYERIRRRSKPLHDETGRWVCDVCGRTYNPLVIRRNKFIEAHARIPAWSLHSPGSFCDKCGVTFTTQHALLRHITSKHEEPQSSTAYCNICQRFFKTKWSLATHNSKYHRN</sequence>
<dbReference type="EMBL" id="KQ414704">
    <property type="protein sequence ID" value="KOC63294.1"/>
    <property type="molecule type" value="Genomic_DNA"/>
</dbReference>
<keyword evidence="5" id="KW-1185">Reference proteome</keyword>
<accession>A0A0L7QXK8</accession>
<organism evidence="4 5">
    <name type="scientific">Habropoda laboriosa</name>
    <dbReference type="NCBI Taxonomy" id="597456"/>
    <lineage>
        <taxon>Eukaryota</taxon>
        <taxon>Metazoa</taxon>
        <taxon>Ecdysozoa</taxon>
        <taxon>Arthropoda</taxon>
        <taxon>Hexapoda</taxon>
        <taxon>Insecta</taxon>
        <taxon>Pterygota</taxon>
        <taxon>Neoptera</taxon>
        <taxon>Endopterygota</taxon>
        <taxon>Hymenoptera</taxon>
        <taxon>Apocrita</taxon>
        <taxon>Aculeata</taxon>
        <taxon>Apoidea</taxon>
        <taxon>Anthophila</taxon>
        <taxon>Apidae</taxon>
        <taxon>Habropoda</taxon>
    </lineage>
</organism>
<name>A0A0L7QXK8_9HYME</name>
<dbReference type="Gene3D" id="3.30.160.60">
    <property type="entry name" value="Classic Zinc Finger"/>
    <property type="match status" value="1"/>
</dbReference>
<evidence type="ECO:0000313" key="4">
    <source>
        <dbReference type="EMBL" id="KOC63294.1"/>
    </source>
</evidence>
<feature type="region of interest" description="Disordered" evidence="2">
    <location>
        <begin position="15"/>
        <end position="64"/>
    </location>
</feature>
<dbReference type="InterPro" id="IPR013087">
    <property type="entry name" value="Znf_C2H2_type"/>
</dbReference>
<evidence type="ECO:0000256" key="2">
    <source>
        <dbReference type="SAM" id="MobiDB-lite"/>
    </source>
</evidence>
<gene>
    <name evidence="4" type="ORF">WH47_04743</name>
</gene>